<feature type="transmembrane region" description="Helical" evidence="10">
    <location>
        <begin position="372"/>
        <end position="396"/>
    </location>
</feature>
<evidence type="ECO:0000256" key="1">
    <source>
        <dbReference type="ARBA" id="ARBA00004477"/>
    </source>
</evidence>
<feature type="transmembrane region" description="Helical" evidence="10">
    <location>
        <begin position="31"/>
        <end position="56"/>
    </location>
</feature>
<sequence length="397" mass="41686">MTPVSDSPAASGLGAPSLPDRIAALALAHPVATAILIFAASRVVVWLGVIFADIVIAPRTGPGLWSVGEYWFHRLLRWDAGWYMSIVREGYRVGATPQAEASIVFFPLLPMLARGLSVVTGLRGFDALLVVGNLASLAAVGLLAALVRPVFGPKVAILSAAILAFTPTSVFLSSAYTEQVTLVLVLLMFLAMARGWFWAAALAAGLATAARLTSVAATAALVAQVVLAGAGPVPRRLVLGAALGLVGIGGLLAFMAWQAWVFGDPLAFLRGQEAWSGALGAGQRLWRVVTLRPILSTNGGVPWFLVFTALVVIGAWRLPWTWTLYGALALAIPYLTVATGLPGLGSMPRYVLIVFPAMVTAALLLEHRPRLTLAVLAAGAIGLFVITARFSGWHWAG</sequence>
<dbReference type="GO" id="GO:0006506">
    <property type="term" value="P:GPI anchor biosynthetic process"/>
    <property type="evidence" value="ECO:0007669"/>
    <property type="project" value="UniProtKB-UniPathway"/>
</dbReference>
<dbReference type="GO" id="GO:0031501">
    <property type="term" value="C:mannosyltransferase complex"/>
    <property type="evidence" value="ECO:0007669"/>
    <property type="project" value="TreeGrafter"/>
</dbReference>
<dbReference type="PANTHER" id="PTHR12468">
    <property type="entry name" value="GPI MANNOSYLTRANSFERASE 2"/>
    <property type="match status" value="1"/>
</dbReference>
<comment type="subcellular location">
    <subcellularLocation>
        <location evidence="1">Endoplasmic reticulum membrane</location>
        <topology evidence="1">Multi-pass membrane protein</topology>
    </subcellularLocation>
</comment>
<evidence type="ECO:0000256" key="4">
    <source>
        <dbReference type="ARBA" id="ARBA00022676"/>
    </source>
</evidence>
<evidence type="ECO:0000313" key="11">
    <source>
        <dbReference type="EMBL" id="PTM50440.1"/>
    </source>
</evidence>
<accession>A0A2T4YX79</accession>
<evidence type="ECO:0000256" key="7">
    <source>
        <dbReference type="ARBA" id="ARBA00022824"/>
    </source>
</evidence>
<dbReference type="RefSeq" id="WP_108179380.1">
    <property type="nucleotide sequence ID" value="NZ_PZZL01000014.1"/>
</dbReference>
<keyword evidence="8 10" id="KW-1133">Transmembrane helix</keyword>
<feature type="transmembrane region" description="Helical" evidence="10">
    <location>
        <begin position="157"/>
        <end position="176"/>
    </location>
</feature>
<evidence type="ECO:0000256" key="5">
    <source>
        <dbReference type="ARBA" id="ARBA00022679"/>
    </source>
</evidence>
<name>A0A2T4YX79_9HYPH</name>
<keyword evidence="5 11" id="KW-0808">Transferase</keyword>
<comment type="pathway">
    <text evidence="2">Glycolipid biosynthesis; glycosylphosphatidylinositol-anchor biosynthesis.</text>
</comment>
<keyword evidence="7" id="KW-0256">Endoplasmic reticulum</keyword>
<dbReference type="UniPathway" id="UPA00196"/>
<evidence type="ECO:0000256" key="6">
    <source>
        <dbReference type="ARBA" id="ARBA00022692"/>
    </source>
</evidence>
<proteinExistence type="predicted"/>
<evidence type="ECO:0000256" key="2">
    <source>
        <dbReference type="ARBA" id="ARBA00004687"/>
    </source>
</evidence>
<dbReference type="GO" id="GO:0000009">
    <property type="term" value="F:alpha-1,6-mannosyltransferase activity"/>
    <property type="evidence" value="ECO:0007669"/>
    <property type="project" value="InterPro"/>
</dbReference>
<dbReference type="PANTHER" id="PTHR12468:SF2">
    <property type="entry name" value="GPI MANNOSYLTRANSFERASE 2"/>
    <property type="match status" value="1"/>
</dbReference>
<dbReference type="Proteomes" id="UP000241808">
    <property type="component" value="Unassembled WGS sequence"/>
</dbReference>
<keyword evidence="6 10" id="KW-0812">Transmembrane</keyword>
<feature type="transmembrane region" description="Helical" evidence="10">
    <location>
        <begin position="347"/>
        <end position="365"/>
    </location>
</feature>
<dbReference type="GO" id="GO:0016020">
    <property type="term" value="C:membrane"/>
    <property type="evidence" value="ECO:0007669"/>
    <property type="project" value="GOC"/>
</dbReference>
<evidence type="ECO:0000256" key="9">
    <source>
        <dbReference type="ARBA" id="ARBA00023136"/>
    </source>
</evidence>
<feature type="transmembrane region" description="Helical" evidence="10">
    <location>
        <begin position="212"/>
        <end position="230"/>
    </location>
</feature>
<keyword evidence="9 10" id="KW-0472">Membrane</keyword>
<dbReference type="AlphaFoldDB" id="A0A2T4YX79"/>
<keyword evidence="3" id="KW-0337">GPI-anchor biosynthesis</keyword>
<gene>
    <name evidence="11" type="ORF">C8P69_11427</name>
</gene>
<dbReference type="GO" id="GO:0004376">
    <property type="term" value="F:GPI mannosyltransferase activity"/>
    <property type="evidence" value="ECO:0007669"/>
    <property type="project" value="InterPro"/>
</dbReference>
<dbReference type="OrthoDB" id="573863at2"/>
<evidence type="ECO:0000256" key="8">
    <source>
        <dbReference type="ARBA" id="ARBA00022989"/>
    </source>
</evidence>
<feature type="transmembrane region" description="Helical" evidence="10">
    <location>
        <begin position="322"/>
        <end position="341"/>
    </location>
</feature>
<reference evidence="11 12" key="1">
    <citation type="submission" date="2018-04" db="EMBL/GenBank/DDBJ databases">
        <title>Genomic Encyclopedia of Archaeal and Bacterial Type Strains, Phase II (KMG-II): from individual species to whole genera.</title>
        <authorList>
            <person name="Goeker M."/>
        </authorList>
    </citation>
    <scope>NUCLEOTIDE SEQUENCE [LARGE SCALE GENOMIC DNA]</scope>
    <source>
        <strain evidence="11 12">DSM 25521</strain>
    </source>
</reference>
<dbReference type="InterPro" id="IPR007315">
    <property type="entry name" value="PIG-V/Gpi18"/>
</dbReference>
<dbReference type="EMBL" id="PZZL01000014">
    <property type="protein sequence ID" value="PTM50440.1"/>
    <property type="molecule type" value="Genomic_DNA"/>
</dbReference>
<dbReference type="Pfam" id="PF04188">
    <property type="entry name" value="Mannosyl_trans2"/>
    <property type="match status" value="1"/>
</dbReference>
<evidence type="ECO:0000313" key="12">
    <source>
        <dbReference type="Proteomes" id="UP000241808"/>
    </source>
</evidence>
<feature type="transmembrane region" description="Helical" evidence="10">
    <location>
        <begin position="237"/>
        <end position="260"/>
    </location>
</feature>
<evidence type="ECO:0000256" key="10">
    <source>
        <dbReference type="SAM" id="Phobius"/>
    </source>
</evidence>
<evidence type="ECO:0000256" key="3">
    <source>
        <dbReference type="ARBA" id="ARBA00022502"/>
    </source>
</evidence>
<organism evidence="11 12">
    <name type="scientific">Phreatobacter oligotrophus</name>
    <dbReference type="NCBI Taxonomy" id="1122261"/>
    <lineage>
        <taxon>Bacteria</taxon>
        <taxon>Pseudomonadati</taxon>
        <taxon>Pseudomonadota</taxon>
        <taxon>Alphaproteobacteria</taxon>
        <taxon>Hyphomicrobiales</taxon>
        <taxon>Phreatobacteraceae</taxon>
        <taxon>Phreatobacter</taxon>
    </lineage>
</organism>
<feature type="transmembrane region" description="Helical" evidence="10">
    <location>
        <begin position="294"/>
        <end position="315"/>
    </location>
</feature>
<feature type="transmembrane region" description="Helical" evidence="10">
    <location>
        <begin position="183"/>
        <end position="206"/>
    </location>
</feature>
<keyword evidence="4 11" id="KW-0328">Glycosyltransferase</keyword>
<protein>
    <submittedName>
        <fullName evidence="11">Mannosyltransferase PIG-V</fullName>
    </submittedName>
</protein>
<comment type="caution">
    <text evidence="11">The sequence shown here is derived from an EMBL/GenBank/DDBJ whole genome shotgun (WGS) entry which is preliminary data.</text>
</comment>
<feature type="transmembrane region" description="Helical" evidence="10">
    <location>
        <begin position="127"/>
        <end position="151"/>
    </location>
</feature>
<keyword evidence="12" id="KW-1185">Reference proteome</keyword>